<organism evidence="1 2">
    <name type="scientific">Paraburkholderia bengalensis</name>
    <dbReference type="NCBI Taxonomy" id="2747562"/>
    <lineage>
        <taxon>Bacteria</taxon>
        <taxon>Pseudomonadati</taxon>
        <taxon>Pseudomonadota</taxon>
        <taxon>Betaproteobacteria</taxon>
        <taxon>Burkholderiales</taxon>
        <taxon>Burkholderiaceae</taxon>
        <taxon>Paraburkholderia</taxon>
    </lineage>
</organism>
<dbReference type="Proteomes" id="UP001386437">
    <property type="component" value="Unassembled WGS sequence"/>
</dbReference>
<gene>
    <name evidence="1" type="ORF">H3V53_35590</name>
</gene>
<reference evidence="1 2" key="1">
    <citation type="journal article" date="2022" name="Arch. Microbiol.">
        <title>Paraburkholderia bengalensis sp. nov. isolated from roots of Oryza sativa, IR64.</title>
        <authorList>
            <person name="Nag P."/>
            <person name="Mondal N."/>
            <person name="Sarkar J."/>
            <person name="Das S."/>
        </authorList>
    </citation>
    <scope>NUCLEOTIDE SEQUENCE [LARGE SCALE GENOMIC DNA]</scope>
    <source>
        <strain evidence="1 2">IR64_4_BI</strain>
    </source>
</reference>
<keyword evidence="2" id="KW-1185">Reference proteome</keyword>
<proteinExistence type="predicted"/>
<dbReference type="EMBL" id="JACFYJ010000103">
    <property type="protein sequence ID" value="MEI6002259.1"/>
    <property type="molecule type" value="Genomic_DNA"/>
</dbReference>
<evidence type="ECO:0000313" key="2">
    <source>
        <dbReference type="Proteomes" id="UP001386437"/>
    </source>
</evidence>
<accession>A0ABU8J2S8</accession>
<comment type="caution">
    <text evidence="1">The sequence shown here is derived from an EMBL/GenBank/DDBJ whole genome shotgun (WGS) entry which is preliminary data.</text>
</comment>
<dbReference type="SUPFAM" id="SSF55486">
    <property type="entry name" value="Metalloproteases ('zincins'), catalytic domain"/>
    <property type="match status" value="1"/>
</dbReference>
<name>A0ABU8J2S8_9BURK</name>
<dbReference type="Gene3D" id="3.40.390.10">
    <property type="entry name" value="Collagenase (Catalytic Domain)"/>
    <property type="match status" value="1"/>
</dbReference>
<evidence type="ECO:0000313" key="1">
    <source>
        <dbReference type="EMBL" id="MEI6002259.1"/>
    </source>
</evidence>
<sequence length="286" mass="31081">MQIMSVTGSQKFAVLLCKFRDTKDTELHPVCFYADLFATNGSGGLNDYWRSASLGAINLDGTDVFGWQTIDDTLANYIATHPDCTDKLQGAIDAFKEVDASKYTAVIPLFNASLGDGGETTGGIVGNPADVNVTWLAHETGHIFGLEHSFDMSDRKAISWSAPGEYYDSYDIMSAMNVDGDSGHQFSPRGPLLNAANLIRMDWIEPDRIWTPRKTNSSATYDVDIVALEQPEINGFLAAKVGGVIIEFRINTGFDAGLARPAVLIHQPAEPNSVIVASDLVHFVNE</sequence>
<protein>
    <recommendedName>
        <fullName evidence="3">Peptidase M11 gametolysin domain-containing protein</fullName>
    </recommendedName>
</protein>
<evidence type="ECO:0008006" key="3">
    <source>
        <dbReference type="Google" id="ProtNLM"/>
    </source>
</evidence>
<dbReference type="InterPro" id="IPR024079">
    <property type="entry name" value="MetalloPept_cat_dom_sf"/>
</dbReference>